<evidence type="ECO:0000256" key="1">
    <source>
        <dbReference type="ARBA" id="ARBA00022614"/>
    </source>
</evidence>
<sequence>MFNHPVHHMSKHQIINCFIKSYQNNNICCILCSFELRASPVNYLCLGFVWLVIISCESQVTALNTLFTSMNSPGQLQGWKASGGDPCNKSWKGITCSGSSVTAIKLPGLGLSGTLAYNMNTMDSLVELDMSQNNLGAGQQIPYNLPNKKLERLNLAGNQFSGGIPYSISTMPKLQYLNLNHNQLSGDIT</sequence>
<organism evidence="4 5">
    <name type="scientific">Panicum virgatum</name>
    <name type="common">Blackwell switchgrass</name>
    <dbReference type="NCBI Taxonomy" id="38727"/>
    <lineage>
        <taxon>Eukaryota</taxon>
        <taxon>Viridiplantae</taxon>
        <taxon>Streptophyta</taxon>
        <taxon>Embryophyta</taxon>
        <taxon>Tracheophyta</taxon>
        <taxon>Spermatophyta</taxon>
        <taxon>Magnoliopsida</taxon>
        <taxon>Liliopsida</taxon>
        <taxon>Poales</taxon>
        <taxon>Poaceae</taxon>
        <taxon>PACMAD clade</taxon>
        <taxon>Panicoideae</taxon>
        <taxon>Panicodae</taxon>
        <taxon>Paniceae</taxon>
        <taxon>Panicinae</taxon>
        <taxon>Panicum</taxon>
        <taxon>Panicum sect. Hiantes</taxon>
    </lineage>
</organism>
<evidence type="ECO:0000256" key="2">
    <source>
        <dbReference type="ARBA" id="ARBA00022737"/>
    </source>
</evidence>
<dbReference type="SUPFAM" id="SSF52058">
    <property type="entry name" value="L domain-like"/>
    <property type="match status" value="1"/>
</dbReference>
<keyword evidence="1" id="KW-0433">Leucine-rich repeat</keyword>
<protein>
    <recommendedName>
        <fullName evidence="3">Leucine-rich repeat-containing N-terminal plant-type domain-containing protein</fullName>
    </recommendedName>
</protein>
<dbReference type="InterPro" id="IPR032675">
    <property type="entry name" value="LRR_dom_sf"/>
</dbReference>
<name>A0A8T0MMF0_PANVG</name>
<comment type="caution">
    <text evidence="4">The sequence shown here is derived from an EMBL/GenBank/DDBJ whole genome shotgun (WGS) entry which is preliminary data.</text>
</comment>
<evidence type="ECO:0000313" key="5">
    <source>
        <dbReference type="Proteomes" id="UP000823388"/>
    </source>
</evidence>
<feature type="domain" description="Leucine-rich repeat-containing N-terminal plant-type" evidence="3">
    <location>
        <begin position="57"/>
        <end position="97"/>
    </location>
</feature>
<accession>A0A8T0MMF0</accession>
<evidence type="ECO:0000259" key="3">
    <source>
        <dbReference type="Pfam" id="PF08263"/>
    </source>
</evidence>
<dbReference type="Pfam" id="PF08263">
    <property type="entry name" value="LRRNT_2"/>
    <property type="match status" value="1"/>
</dbReference>
<dbReference type="PANTHER" id="PTHR48007">
    <property type="entry name" value="LEUCINE-RICH REPEAT RECEPTOR-LIKE PROTEIN KINASE PXC1"/>
    <property type="match status" value="1"/>
</dbReference>
<dbReference type="PANTHER" id="PTHR48007:SF34">
    <property type="entry name" value="PROTEIN STRUBBELIG-RECEPTOR FAMILY 8 ISOFORM X1"/>
    <property type="match status" value="1"/>
</dbReference>
<dbReference type="Proteomes" id="UP000823388">
    <property type="component" value="Chromosome 9N"/>
</dbReference>
<dbReference type="AlphaFoldDB" id="A0A8T0MMF0"/>
<evidence type="ECO:0000313" key="4">
    <source>
        <dbReference type="EMBL" id="KAG2538327.1"/>
    </source>
</evidence>
<keyword evidence="2" id="KW-0677">Repeat</keyword>
<dbReference type="InterPro" id="IPR025875">
    <property type="entry name" value="Leu-rich_rpt_4"/>
</dbReference>
<dbReference type="InterPro" id="IPR013210">
    <property type="entry name" value="LRR_N_plant-typ"/>
</dbReference>
<dbReference type="EMBL" id="CM029054">
    <property type="protein sequence ID" value="KAG2538327.1"/>
    <property type="molecule type" value="Genomic_DNA"/>
</dbReference>
<proteinExistence type="predicted"/>
<dbReference type="InterPro" id="IPR046959">
    <property type="entry name" value="PRK1-6/SRF4-like"/>
</dbReference>
<dbReference type="Gene3D" id="3.80.10.10">
    <property type="entry name" value="Ribonuclease Inhibitor"/>
    <property type="match status" value="1"/>
</dbReference>
<keyword evidence="5" id="KW-1185">Reference proteome</keyword>
<reference evidence="4" key="1">
    <citation type="submission" date="2020-05" db="EMBL/GenBank/DDBJ databases">
        <title>WGS assembly of Panicum virgatum.</title>
        <authorList>
            <person name="Lovell J.T."/>
            <person name="Jenkins J."/>
            <person name="Shu S."/>
            <person name="Juenger T.E."/>
            <person name="Schmutz J."/>
        </authorList>
    </citation>
    <scope>NUCLEOTIDE SEQUENCE</scope>
    <source>
        <strain evidence="4">AP13</strain>
    </source>
</reference>
<dbReference type="Pfam" id="PF12799">
    <property type="entry name" value="LRR_4"/>
    <property type="match status" value="1"/>
</dbReference>
<gene>
    <name evidence="4" type="ORF">PVAP13_9NG409514</name>
</gene>